<dbReference type="SUPFAM" id="SSF47188">
    <property type="entry name" value="Hemerythrin-like"/>
    <property type="match status" value="1"/>
</dbReference>
<dbReference type="PROSITE" id="PS00550">
    <property type="entry name" value="HEMERYTHRINS"/>
    <property type="match status" value="1"/>
</dbReference>
<keyword evidence="3 4" id="KW-0408">Iron</keyword>
<protein>
    <recommendedName>
        <fullName evidence="5">Hemerythrin-like domain-containing protein</fullName>
    </recommendedName>
</protein>
<comment type="similarity">
    <text evidence="1">Belongs to the hemerythrin family.</text>
</comment>
<name>A0AAD9PAS5_RIDPI</name>
<dbReference type="PRINTS" id="PR00186">
    <property type="entry name" value="HEMERYTHRIN"/>
</dbReference>
<dbReference type="InterPro" id="IPR002063">
    <property type="entry name" value="Haemerythrin"/>
</dbReference>
<reference evidence="6" key="1">
    <citation type="journal article" date="2023" name="Mol. Biol. Evol.">
        <title>Third-Generation Sequencing Reveals the Adaptive Role of the Epigenome in Three Deep-Sea Polychaetes.</title>
        <authorList>
            <person name="Perez M."/>
            <person name="Aroh O."/>
            <person name="Sun Y."/>
            <person name="Lan Y."/>
            <person name="Juniper S.K."/>
            <person name="Young C.R."/>
            <person name="Angers B."/>
            <person name="Qian P.Y."/>
        </authorList>
    </citation>
    <scope>NUCLEOTIDE SEQUENCE</scope>
    <source>
        <strain evidence="6">R07B-5</strain>
    </source>
</reference>
<evidence type="ECO:0000313" key="6">
    <source>
        <dbReference type="EMBL" id="KAK2191384.1"/>
    </source>
</evidence>
<dbReference type="GO" id="GO:0005506">
    <property type="term" value="F:iron ion binding"/>
    <property type="evidence" value="ECO:0007669"/>
    <property type="project" value="InterPro"/>
</dbReference>
<dbReference type="InterPro" id="IPR012827">
    <property type="entry name" value="Hemerythrin_metal-bd"/>
</dbReference>
<dbReference type="Pfam" id="PF01814">
    <property type="entry name" value="Hemerythrin"/>
    <property type="match status" value="1"/>
</dbReference>
<dbReference type="Gene3D" id="1.20.120.50">
    <property type="entry name" value="Hemerythrin-like"/>
    <property type="match status" value="1"/>
</dbReference>
<feature type="binding site" evidence="4">
    <location>
        <position position="113"/>
    </location>
    <ligand>
        <name>Fe cation</name>
        <dbReference type="ChEBI" id="CHEBI:24875"/>
        <label>1</label>
    </ligand>
</feature>
<evidence type="ECO:0000256" key="3">
    <source>
        <dbReference type="ARBA" id="ARBA00023004"/>
    </source>
</evidence>
<comment type="caution">
    <text evidence="6">The sequence shown here is derived from an EMBL/GenBank/DDBJ whole genome shotgun (WGS) entry which is preliminary data.</text>
</comment>
<accession>A0AAD9PAS5</accession>
<dbReference type="AlphaFoldDB" id="A0AAD9PAS5"/>
<gene>
    <name evidence="6" type="ORF">NP493_53g08065</name>
</gene>
<proteinExistence type="inferred from homology"/>
<evidence type="ECO:0000259" key="5">
    <source>
        <dbReference type="Pfam" id="PF01814"/>
    </source>
</evidence>
<feature type="binding site" evidence="4">
    <location>
        <position position="60"/>
    </location>
    <ligand>
        <name>Fe cation</name>
        <dbReference type="ChEBI" id="CHEBI:24875"/>
        <label>2</label>
    </ligand>
</feature>
<dbReference type="PANTHER" id="PTHR37164:SF1">
    <property type="entry name" value="BACTERIOHEMERYTHRIN"/>
    <property type="match status" value="1"/>
</dbReference>
<dbReference type="Proteomes" id="UP001209878">
    <property type="component" value="Unassembled WGS sequence"/>
</dbReference>
<organism evidence="6 7">
    <name type="scientific">Ridgeia piscesae</name>
    <name type="common">Tubeworm</name>
    <dbReference type="NCBI Taxonomy" id="27915"/>
    <lineage>
        <taxon>Eukaryota</taxon>
        <taxon>Metazoa</taxon>
        <taxon>Spiralia</taxon>
        <taxon>Lophotrochozoa</taxon>
        <taxon>Annelida</taxon>
        <taxon>Polychaeta</taxon>
        <taxon>Sedentaria</taxon>
        <taxon>Canalipalpata</taxon>
        <taxon>Sabellida</taxon>
        <taxon>Siboglinidae</taxon>
        <taxon>Ridgeia</taxon>
    </lineage>
</organism>
<dbReference type="InterPro" id="IPR035938">
    <property type="entry name" value="Hemerythrin-like_sf"/>
</dbReference>
<dbReference type="NCBIfam" id="TIGR00058">
    <property type="entry name" value="Hemerythrin"/>
    <property type="match status" value="1"/>
</dbReference>
<dbReference type="InterPro" id="IPR050669">
    <property type="entry name" value="Hemerythrin"/>
</dbReference>
<dbReference type="InterPro" id="IPR012312">
    <property type="entry name" value="Hemerythrin-like"/>
</dbReference>
<dbReference type="CDD" id="cd12107">
    <property type="entry name" value="Hemerythrin"/>
    <property type="match status" value="1"/>
</dbReference>
<keyword evidence="2 4" id="KW-0479">Metal-binding</keyword>
<evidence type="ECO:0000256" key="1">
    <source>
        <dbReference type="ARBA" id="ARBA00010587"/>
    </source>
</evidence>
<feature type="domain" description="Hemerythrin-like" evidence="5">
    <location>
        <begin position="18"/>
        <end position="119"/>
    </location>
</feature>
<sequence length="120" mass="13816">MSFEIPDPYVWDESFRVMYDNIDAEHKAIFECIFNCAKDPANAGLLTKLYDVTDDHFKDEEGMMVKANYSDVTNHKQIHNDFLAKIKSLKAPLDDASVAWAKQWLVGHIKGIDFKYKGKL</sequence>
<evidence type="ECO:0000256" key="4">
    <source>
        <dbReference type="PIRSR" id="PIRSR002033-1"/>
    </source>
</evidence>
<feature type="binding site" evidence="4">
    <location>
        <position position="113"/>
    </location>
    <ligand>
        <name>Fe cation</name>
        <dbReference type="ChEBI" id="CHEBI:24875"/>
        <label>2</label>
    </ligand>
</feature>
<evidence type="ECO:0000256" key="2">
    <source>
        <dbReference type="ARBA" id="ARBA00022723"/>
    </source>
</evidence>
<feature type="binding site" evidence="4">
    <location>
        <position position="60"/>
    </location>
    <ligand>
        <name>Fe cation</name>
        <dbReference type="ChEBI" id="CHEBI:24875"/>
        <label>1</label>
    </ligand>
</feature>
<evidence type="ECO:0000313" key="7">
    <source>
        <dbReference type="Proteomes" id="UP001209878"/>
    </source>
</evidence>
<feature type="binding site" evidence="4">
    <location>
        <position position="26"/>
    </location>
    <ligand>
        <name>Fe cation</name>
        <dbReference type="ChEBI" id="CHEBI:24875"/>
        <label>1</label>
    </ligand>
</feature>
<feature type="binding site" evidence="4">
    <location>
        <position position="56"/>
    </location>
    <ligand>
        <name>Fe cation</name>
        <dbReference type="ChEBI" id="CHEBI:24875"/>
        <label>1</label>
    </ligand>
</feature>
<feature type="binding site" evidence="4">
    <location>
        <position position="79"/>
    </location>
    <ligand>
        <name>Fe cation</name>
        <dbReference type="ChEBI" id="CHEBI:24875"/>
        <label>2</label>
    </ligand>
</feature>
<dbReference type="EMBL" id="JAODUO010000053">
    <property type="protein sequence ID" value="KAK2191384.1"/>
    <property type="molecule type" value="Genomic_DNA"/>
</dbReference>
<feature type="binding site" evidence="4">
    <location>
        <position position="108"/>
    </location>
    <ligand>
        <name>Fe cation</name>
        <dbReference type="ChEBI" id="CHEBI:24875"/>
        <label>2</label>
    </ligand>
</feature>
<dbReference type="InterPro" id="IPR016131">
    <property type="entry name" value="Haemerythrin_Fe_BS"/>
</dbReference>
<keyword evidence="7" id="KW-1185">Reference proteome</keyword>
<feature type="binding site" evidence="4">
    <location>
        <position position="75"/>
    </location>
    <ligand>
        <name>Fe cation</name>
        <dbReference type="ChEBI" id="CHEBI:24875"/>
        <label>2</label>
    </ligand>
</feature>
<dbReference type="PANTHER" id="PTHR37164">
    <property type="entry name" value="BACTERIOHEMERYTHRIN"/>
    <property type="match status" value="1"/>
</dbReference>
<dbReference type="NCBIfam" id="TIGR02481">
    <property type="entry name" value="hemeryth_dom"/>
    <property type="match status" value="1"/>
</dbReference>
<dbReference type="PIRSF" id="PIRSF002033">
    <property type="entry name" value="Hemerythrin"/>
    <property type="match status" value="1"/>
</dbReference>